<dbReference type="Pfam" id="PF18803">
    <property type="entry name" value="CxC2"/>
    <property type="match status" value="1"/>
</dbReference>
<dbReference type="InterPro" id="IPR041457">
    <property type="entry name" value="CxC2_KDZ-assoc"/>
</dbReference>
<dbReference type="OrthoDB" id="2804062at2759"/>
<dbReference type="PANTHER" id="PTHR33096">
    <property type="entry name" value="CXC2 DOMAIN-CONTAINING PROTEIN"/>
    <property type="match status" value="1"/>
</dbReference>
<evidence type="ECO:0000259" key="1">
    <source>
        <dbReference type="Pfam" id="PF18803"/>
    </source>
</evidence>
<feature type="non-terminal residue" evidence="2">
    <location>
        <position position="865"/>
    </location>
</feature>
<dbReference type="Proteomes" id="UP000054007">
    <property type="component" value="Unassembled WGS sequence"/>
</dbReference>
<evidence type="ECO:0000313" key="3">
    <source>
        <dbReference type="Proteomes" id="UP000054007"/>
    </source>
</evidence>
<dbReference type="Pfam" id="PF18758">
    <property type="entry name" value="KDZ"/>
    <property type="match status" value="1"/>
</dbReference>
<dbReference type="AlphaFoldDB" id="A0A0D7AUI8"/>
<feature type="domain" description="CxC2-like cysteine cluster KDZ transposase-associated" evidence="1">
    <location>
        <begin position="67"/>
        <end position="168"/>
    </location>
</feature>
<accession>A0A0D7AUI8</accession>
<reference evidence="2 3" key="1">
    <citation type="journal article" date="2015" name="Fungal Genet. Biol.">
        <title>Evolution of novel wood decay mechanisms in Agaricales revealed by the genome sequences of Fistulina hepatica and Cylindrobasidium torrendii.</title>
        <authorList>
            <person name="Floudas D."/>
            <person name="Held B.W."/>
            <person name="Riley R."/>
            <person name="Nagy L.G."/>
            <person name="Koehler G."/>
            <person name="Ransdell A.S."/>
            <person name="Younus H."/>
            <person name="Chow J."/>
            <person name="Chiniquy J."/>
            <person name="Lipzen A."/>
            <person name="Tritt A."/>
            <person name="Sun H."/>
            <person name="Haridas S."/>
            <person name="LaButti K."/>
            <person name="Ohm R.A."/>
            <person name="Kues U."/>
            <person name="Blanchette R.A."/>
            <person name="Grigoriev I.V."/>
            <person name="Minto R.E."/>
            <person name="Hibbett D.S."/>
        </authorList>
    </citation>
    <scope>NUCLEOTIDE SEQUENCE [LARGE SCALE GENOMIC DNA]</scope>
    <source>
        <strain evidence="2 3">FP15055 ss-10</strain>
    </source>
</reference>
<protein>
    <recommendedName>
        <fullName evidence="1">CxC2-like cysteine cluster KDZ transposase-associated domain-containing protein</fullName>
    </recommendedName>
</protein>
<dbReference type="STRING" id="1314674.A0A0D7AUI8"/>
<name>A0A0D7AUI8_9AGAR</name>
<dbReference type="InterPro" id="IPR040521">
    <property type="entry name" value="KDZ"/>
</dbReference>
<organism evidence="2 3">
    <name type="scientific">Cylindrobasidium torrendii FP15055 ss-10</name>
    <dbReference type="NCBI Taxonomy" id="1314674"/>
    <lineage>
        <taxon>Eukaryota</taxon>
        <taxon>Fungi</taxon>
        <taxon>Dikarya</taxon>
        <taxon>Basidiomycota</taxon>
        <taxon>Agaricomycotina</taxon>
        <taxon>Agaricomycetes</taxon>
        <taxon>Agaricomycetidae</taxon>
        <taxon>Agaricales</taxon>
        <taxon>Marasmiineae</taxon>
        <taxon>Physalacriaceae</taxon>
        <taxon>Cylindrobasidium</taxon>
    </lineage>
</organism>
<sequence length="865" mass="97347">MRLKGRRGLGGPCRQCASGKEALYKCKDCFNNGILCQDCFVGQHGKQPFHRFEVWNGQSFDKGCGAKAGLTVAVGHDDGSSCSSGKLTKNFTILDIGGIFKYDVLFCNCEQVMPKRVQLLRAELFPATSRRPRTAATFRLLDEHEHLASHGKISPYEHYNSLERMSDGWRIDIPKNRQKSWIRIIRHSGYIDLLCRGGRGCVENGIATTKGGELAIECPACPREGVNIPNNWHELPPEERCRYRLMLMLDANFRLNNLMRNSTVDNGLHTGLAYFVESAPYLEHIAKYPKQQDLSSCSGFKAMSTAETKDATGLRATGVAMCACVQHEVIRARGVADLQLGERQCNIDWVAMSAAQGTKLDRIYTYDIVCQWFKNLAKRIADLPERLRPGAGCNIAYAVPACHIKGHKIDCQCFHSLLVQLGVGCEDAEGIERIWALINHSAGATREQLYGHRHDTLDRRMATHNWEKYTGLGKYLHARLEEAEDKVIRLEDIHKDFTEQLASTDKTPTWEAEVAAWEREKLLNNGRLLDDLKHGELMLKLNEQERTSGKAPIHDMSATACLDLGLKIEQKQSQRLVSDYKDAPHVVKEIQAKRMTLQRDLQQFREVQQVYMPCAAAILAGHAGERTGDIETERVFLPSAIDPGIRLSGCATGLAAIEEAMQEAQCLAALEDIRSIQRGARQLATFARAGPRGYNMTGRSFDAQKRMKALTTKAVQTYHASRHALLRLRGHGSWEKVLQVLDEKRDIRDAASDIFAADFSRDLVAGDDDMPASSAHAELKRKRTQHGLKTADTVFSTSSNFMFTWIWKIDGAFADANDDEMDGLIRIEWLKSRARLARAREHVQMLRDSRERTLLSLEYEAKMWE</sequence>
<keyword evidence="3" id="KW-1185">Reference proteome</keyword>
<evidence type="ECO:0000313" key="2">
    <source>
        <dbReference type="EMBL" id="KIY60951.1"/>
    </source>
</evidence>
<dbReference type="PANTHER" id="PTHR33096:SF1">
    <property type="entry name" value="CXC1-LIKE CYSTEINE CLUSTER ASSOCIATED WITH KDZ TRANSPOSASES DOMAIN-CONTAINING PROTEIN"/>
    <property type="match status" value="1"/>
</dbReference>
<dbReference type="EMBL" id="KN881132">
    <property type="protein sequence ID" value="KIY60951.1"/>
    <property type="molecule type" value="Genomic_DNA"/>
</dbReference>
<gene>
    <name evidence="2" type="ORF">CYLTODRAFT_384870</name>
</gene>
<proteinExistence type="predicted"/>